<feature type="signal peptide" evidence="2">
    <location>
        <begin position="1"/>
        <end position="16"/>
    </location>
</feature>
<dbReference type="AlphaFoldDB" id="A0A2S6BRI2"/>
<gene>
    <name evidence="3" type="ORF">CBER1_05048</name>
</gene>
<evidence type="ECO:0000313" key="4">
    <source>
        <dbReference type="Proteomes" id="UP000237631"/>
    </source>
</evidence>
<keyword evidence="4" id="KW-1185">Reference proteome</keyword>
<evidence type="ECO:0000256" key="2">
    <source>
        <dbReference type="SAM" id="SignalP"/>
    </source>
</evidence>
<dbReference type="OrthoDB" id="3650179at2759"/>
<organism evidence="3 4">
    <name type="scientific">Cercospora berteroae</name>
    <dbReference type="NCBI Taxonomy" id="357750"/>
    <lineage>
        <taxon>Eukaryota</taxon>
        <taxon>Fungi</taxon>
        <taxon>Dikarya</taxon>
        <taxon>Ascomycota</taxon>
        <taxon>Pezizomycotina</taxon>
        <taxon>Dothideomycetes</taxon>
        <taxon>Dothideomycetidae</taxon>
        <taxon>Mycosphaerellales</taxon>
        <taxon>Mycosphaerellaceae</taxon>
        <taxon>Cercospora</taxon>
    </lineage>
</organism>
<dbReference type="EMBL" id="PNEN01001793">
    <property type="protein sequence ID" value="PPJ50097.1"/>
    <property type="molecule type" value="Genomic_DNA"/>
</dbReference>
<evidence type="ECO:0000256" key="1">
    <source>
        <dbReference type="SAM" id="MobiDB-lite"/>
    </source>
</evidence>
<feature type="region of interest" description="Disordered" evidence="1">
    <location>
        <begin position="114"/>
        <end position="148"/>
    </location>
</feature>
<feature type="chain" id="PRO_5015490544" evidence="2">
    <location>
        <begin position="17"/>
        <end position="538"/>
    </location>
</feature>
<reference evidence="4" key="1">
    <citation type="journal article" date="2017" name="bioRxiv">
        <title>Conservation of a gene cluster reveals novel cercosporin biosynthetic mechanisms and extends production to the genus Colletotrichum.</title>
        <authorList>
            <person name="de Jonge R."/>
            <person name="Ebert M.K."/>
            <person name="Huitt-Roehl C.R."/>
            <person name="Pal P."/>
            <person name="Suttle J.C."/>
            <person name="Spanner R.E."/>
            <person name="Neubauer J.D."/>
            <person name="Jurick W.M.II."/>
            <person name="Stott K.A."/>
            <person name="Secor G.A."/>
            <person name="Thomma B.P.H.J."/>
            <person name="Van de Peer Y."/>
            <person name="Townsend C.A."/>
            <person name="Bolton M.D."/>
        </authorList>
    </citation>
    <scope>NUCLEOTIDE SEQUENCE [LARGE SCALE GENOMIC DNA]</scope>
    <source>
        <strain evidence="4">CBS538.71</strain>
    </source>
</reference>
<protein>
    <submittedName>
        <fullName evidence="3">Uncharacterized protein</fullName>
    </submittedName>
</protein>
<sequence>MVQAALLLAYAAISLCSVIRHPLERREITAACQTNKDITTCGVGVGASASTIVAASNSQSTWNETYYPTTLTEFGTLTAATPTTITTTDSSGETVVAIIFAAGAAWLAVPKAGLAPNPPNEPPVTAPPTTTPEPTSSSTSTTSYSTQTPVINYRQAGSQQYIKAVPMLYSDNALVRTKEDKDSVGIDKERGSKLIDSSCRDKAGQVAIPGDPLDQVTSIGAGINLNISITAYPLCANTFDRWTVDGGDCKHFLEEAQNGCERSGGVVRDACLNWQFQPELNPGELKCAGKVEGSIGVERMEAFDAIKEFCGKFHDSISTPSISNKPTFKPRIGNSEMVLAVDYSSAPDCPKEGNEAQYRIDTTACVRYLRRTIDDCNTDSGGNLGKFGGDVTDACGVFSLTPQRNERTGCGGREGSSLPMKRDDALKAINAHCDRDLSLDPAFNPGDQFFQEPPDGASWDLFTEGLDGYVIKMDAQFCDGGQQTGCLPGKRVSTKGDECKRKLTNVVDACGEEGGIQFDNTQNGCVMWSIYGSKGAPS</sequence>
<evidence type="ECO:0000313" key="3">
    <source>
        <dbReference type="EMBL" id="PPJ50097.1"/>
    </source>
</evidence>
<feature type="compositionally biased region" description="Pro residues" evidence="1">
    <location>
        <begin position="116"/>
        <end position="131"/>
    </location>
</feature>
<comment type="caution">
    <text evidence="3">The sequence shown here is derived from an EMBL/GenBank/DDBJ whole genome shotgun (WGS) entry which is preliminary data.</text>
</comment>
<accession>A0A2S6BRI2</accession>
<proteinExistence type="predicted"/>
<feature type="compositionally biased region" description="Low complexity" evidence="1">
    <location>
        <begin position="132"/>
        <end position="148"/>
    </location>
</feature>
<dbReference type="Proteomes" id="UP000237631">
    <property type="component" value="Unassembled WGS sequence"/>
</dbReference>
<name>A0A2S6BRI2_9PEZI</name>
<keyword evidence="2" id="KW-0732">Signal</keyword>